<sequence>MQYQDFEDASFDAFVEATMAEFKTPGMAILVVNKDRISAKGYGYSDISQMTPVTPHTLFYAASTTKSFTSAMAAHLVESTDHPTIKWDTPLADLIRDDFVLDQSTPEGRWATDHVTIEDALSHRTGLSGNDMIWNNGVVSNRDIVRALRHVPFTSQLRSTFAYANNPYTAVAHAVSTTLDRPFGDLLKENIFDPLDMEHTTYSLDDARTIVEKSDHVNLARAYIWDDSSQSHKLTDWDNLPPSNGAGGIISNVLDYSRWVRHLMNPSDRTLALSKNAVKAMRTPRIMVPPDETHVGAQAYCLGLFSQVYRGRETLEHGGAIGGFMTEMTMVPPTAEDIKQGRGDAGWAVIVMQNTYSSAAGIVVWHLLDEYLQVPVAERPDRVERAKERQVNAEETLLPENVVKRLFGFTAPATSIQPALDLESYQGIYSHPAHHKLKITVDAASAQTTSGKSLRLESAGEISCTPLVGTLHHVNAEWWWAYTQRGPRSWILDDAVKLQFIVGPEGKVDGMRYEVVEDSEDGLAMFRKIE</sequence>
<evidence type="ECO:0000259" key="2">
    <source>
        <dbReference type="Pfam" id="PF00144"/>
    </source>
</evidence>
<evidence type="ECO:0000256" key="1">
    <source>
        <dbReference type="ARBA" id="ARBA00038215"/>
    </source>
</evidence>
<dbReference type="PANTHER" id="PTHR46825:SF15">
    <property type="entry name" value="BETA-LACTAMASE-RELATED DOMAIN-CONTAINING PROTEIN"/>
    <property type="match status" value="1"/>
</dbReference>
<evidence type="ECO:0000313" key="3">
    <source>
        <dbReference type="EMBL" id="SMY20707.1"/>
    </source>
</evidence>
<dbReference type="InterPro" id="IPR050491">
    <property type="entry name" value="AmpC-like"/>
</dbReference>
<feature type="domain" description="Beta-lactamase-related" evidence="2">
    <location>
        <begin position="11"/>
        <end position="359"/>
    </location>
</feature>
<dbReference type="InterPro" id="IPR001466">
    <property type="entry name" value="Beta-lactam-related"/>
</dbReference>
<evidence type="ECO:0000313" key="4">
    <source>
        <dbReference type="Proteomes" id="UP000215453"/>
    </source>
</evidence>
<dbReference type="Gene3D" id="3.40.710.10">
    <property type="entry name" value="DD-peptidase/beta-lactamase superfamily"/>
    <property type="match status" value="1"/>
</dbReference>
<dbReference type="EMBL" id="LT882676">
    <property type="protein sequence ID" value="SMY20707.1"/>
    <property type="molecule type" value="Genomic_DNA"/>
</dbReference>
<organism evidence="3 4">
    <name type="scientific">Zymoseptoria tritici ST99CH_1A5</name>
    <dbReference type="NCBI Taxonomy" id="1276529"/>
    <lineage>
        <taxon>Eukaryota</taxon>
        <taxon>Fungi</taxon>
        <taxon>Dikarya</taxon>
        <taxon>Ascomycota</taxon>
        <taxon>Pezizomycotina</taxon>
        <taxon>Dothideomycetes</taxon>
        <taxon>Dothideomycetidae</taxon>
        <taxon>Mycosphaerellales</taxon>
        <taxon>Mycosphaerellaceae</taxon>
        <taxon>Zymoseptoria</taxon>
    </lineage>
</organism>
<dbReference type="InterPro" id="IPR012338">
    <property type="entry name" value="Beta-lactam/transpept-like"/>
</dbReference>
<accession>A0A1Y6L888</accession>
<proteinExistence type="inferred from homology"/>
<dbReference type="Proteomes" id="UP000215453">
    <property type="component" value="Chromosome 1"/>
</dbReference>
<reference evidence="3 4" key="1">
    <citation type="submission" date="2016-10" db="EMBL/GenBank/DDBJ databases">
        <authorList>
            <person name="Varghese N."/>
        </authorList>
    </citation>
    <scope>NUCLEOTIDE SEQUENCE [LARGE SCALE GENOMIC DNA]</scope>
</reference>
<protein>
    <recommendedName>
        <fullName evidence="2">Beta-lactamase-related domain-containing protein</fullName>
    </recommendedName>
</protein>
<dbReference type="SUPFAM" id="SSF56601">
    <property type="entry name" value="beta-lactamase/transpeptidase-like"/>
    <property type="match status" value="1"/>
</dbReference>
<name>A0A1Y6L888_ZYMTR</name>
<dbReference type="AlphaFoldDB" id="A0A1Y6L888"/>
<dbReference type="PANTHER" id="PTHR46825">
    <property type="entry name" value="D-ALANYL-D-ALANINE-CARBOXYPEPTIDASE/ENDOPEPTIDASE AMPH"/>
    <property type="match status" value="1"/>
</dbReference>
<gene>
    <name evidence="3" type="ORF">ZT1A5_G2142</name>
</gene>
<dbReference type="Pfam" id="PF00144">
    <property type="entry name" value="Beta-lactamase"/>
    <property type="match status" value="1"/>
</dbReference>
<comment type="similarity">
    <text evidence="1">Belongs to the peptidase S12 family.</text>
</comment>